<sequence length="75" mass="8271">MTKKAESLCAAILTKGYNVEQLDSKANALLDKLFHLRTIEKETAIGIKETKIAIQAVMLAKKQQAQTKGENKNVV</sequence>
<evidence type="ECO:0000313" key="2">
    <source>
        <dbReference type="Proteomes" id="UP000470409"/>
    </source>
</evidence>
<evidence type="ECO:0000313" key="1">
    <source>
        <dbReference type="EMBL" id="KAB2443276.1"/>
    </source>
</evidence>
<dbReference type="EMBL" id="WBPG01000014">
    <property type="protein sequence ID" value="KAB2443276.1"/>
    <property type="molecule type" value="Genomic_DNA"/>
</dbReference>
<reference evidence="1 2" key="1">
    <citation type="submission" date="2019-10" db="EMBL/GenBank/DDBJ databases">
        <title>Bacillus from the desert of Cuatro Cinegas, Coahuila.</title>
        <authorList>
            <person name="Olmedo-Alvarez G."/>
            <person name="Saldana S."/>
            <person name="Barcelo D."/>
        </authorList>
    </citation>
    <scope>NUCLEOTIDE SEQUENCE [LARGE SCALE GENOMIC DNA]</scope>
    <source>
        <strain evidence="1 2">CH155b_5T</strain>
    </source>
</reference>
<dbReference type="AlphaFoldDB" id="A0A7V7S851"/>
<dbReference type="RefSeq" id="WP_151625523.1">
    <property type="nucleotide sequence ID" value="NZ_WBPG01000014.1"/>
</dbReference>
<dbReference type="Proteomes" id="UP000470409">
    <property type="component" value="Unassembled WGS sequence"/>
</dbReference>
<protein>
    <submittedName>
        <fullName evidence="1">Uncharacterized protein</fullName>
    </submittedName>
</protein>
<proteinExistence type="predicted"/>
<organism evidence="1 2">
    <name type="scientific">Bacillus luti</name>
    <dbReference type="NCBI Taxonomy" id="2026191"/>
    <lineage>
        <taxon>Bacteria</taxon>
        <taxon>Bacillati</taxon>
        <taxon>Bacillota</taxon>
        <taxon>Bacilli</taxon>
        <taxon>Bacillales</taxon>
        <taxon>Bacillaceae</taxon>
        <taxon>Bacillus</taxon>
        <taxon>Bacillus cereus group</taxon>
    </lineage>
</organism>
<comment type="caution">
    <text evidence="1">The sequence shown here is derived from an EMBL/GenBank/DDBJ whole genome shotgun (WGS) entry which is preliminary data.</text>
</comment>
<accession>A0A7V7S851</accession>
<gene>
    <name evidence="1" type="ORF">F8163_09340</name>
</gene>
<name>A0A7V7S851_9BACI</name>